<keyword evidence="2" id="KW-0378">Hydrolase</keyword>
<keyword evidence="2" id="KW-0255">Endonuclease</keyword>
<keyword evidence="2" id="KW-0540">Nuclease</keyword>
<keyword evidence="3" id="KW-1185">Reference proteome</keyword>
<dbReference type="SUPFAM" id="SSF54060">
    <property type="entry name" value="His-Me finger endonucleases"/>
    <property type="match status" value="1"/>
</dbReference>
<accession>A0A1M6IQQ7</accession>
<feature type="domain" description="HNH nuclease" evidence="1">
    <location>
        <begin position="64"/>
        <end position="95"/>
    </location>
</feature>
<dbReference type="SUPFAM" id="SSF54171">
    <property type="entry name" value="DNA-binding domain"/>
    <property type="match status" value="1"/>
</dbReference>
<organism evidence="2 3">
    <name type="scientific">Hespellia stercorisuis DSM 15480</name>
    <dbReference type="NCBI Taxonomy" id="1121950"/>
    <lineage>
        <taxon>Bacteria</taxon>
        <taxon>Bacillati</taxon>
        <taxon>Bacillota</taxon>
        <taxon>Clostridia</taxon>
        <taxon>Lachnospirales</taxon>
        <taxon>Lachnospiraceae</taxon>
        <taxon>Hespellia</taxon>
    </lineage>
</organism>
<dbReference type="RefSeq" id="WP_073104404.1">
    <property type="nucleotide sequence ID" value="NZ_FQZY01000007.1"/>
</dbReference>
<dbReference type="InterPro" id="IPR044925">
    <property type="entry name" value="His-Me_finger_sf"/>
</dbReference>
<dbReference type="InterPro" id="IPR016177">
    <property type="entry name" value="DNA-bd_dom_sf"/>
</dbReference>
<dbReference type="STRING" id="1121950.SAMN02745243_00439"/>
<dbReference type="EMBL" id="FQZY01000007">
    <property type="protein sequence ID" value="SHJ36753.1"/>
    <property type="molecule type" value="Genomic_DNA"/>
</dbReference>
<dbReference type="Pfam" id="PF13392">
    <property type="entry name" value="HNH_3"/>
    <property type="match status" value="1"/>
</dbReference>
<proteinExistence type="predicted"/>
<name>A0A1M6IQQ7_9FIRM</name>
<dbReference type="Proteomes" id="UP000184301">
    <property type="component" value="Unassembled WGS sequence"/>
</dbReference>
<reference evidence="2 3" key="1">
    <citation type="submission" date="2016-11" db="EMBL/GenBank/DDBJ databases">
        <authorList>
            <person name="Jaros S."/>
            <person name="Januszkiewicz K."/>
            <person name="Wedrychowicz H."/>
        </authorList>
    </citation>
    <scope>NUCLEOTIDE SEQUENCE [LARGE SCALE GENOMIC DNA]</scope>
    <source>
        <strain evidence="2 3">DSM 15480</strain>
    </source>
</reference>
<dbReference type="OrthoDB" id="552713at2"/>
<dbReference type="GO" id="GO:0003677">
    <property type="term" value="F:DNA binding"/>
    <property type="evidence" value="ECO:0007669"/>
    <property type="project" value="InterPro"/>
</dbReference>
<protein>
    <submittedName>
        <fullName evidence="2">HNH endonuclease</fullName>
    </submittedName>
</protein>
<dbReference type="InterPro" id="IPR003615">
    <property type="entry name" value="HNH_nuc"/>
</dbReference>
<dbReference type="GO" id="GO:0004519">
    <property type="term" value="F:endonuclease activity"/>
    <property type="evidence" value="ECO:0007669"/>
    <property type="project" value="UniProtKB-KW"/>
</dbReference>
<dbReference type="AlphaFoldDB" id="A0A1M6IQQ7"/>
<dbReference type="Gene3D" id="3.90.75.20">
    <property type="match status" value="1"/>
</dbReference>
<evidence type="ECO:0000259" key="1">
    <source>
        <dbReference type="Pfam" id="PF13392"/>
    </source>
</evidence>
<evidence type="ECO:0000313" key="2">
    <source>
        <dbReference type="EMBL" id="SHJ36753.1"/>
    </source>
</evidence>
<gene>
    <name evidence="2" type="ORF">SAMN02745243_00439</name>
</gene>
<evidence type="ECO:0000313" key="3">
    <source>
        <dbReference type="Proteomes" id="UP000184301"/>
    </source>
</evidence>
<sequence>MTNVTYNFEEGIGYGRLSNGMTFIFDRRDYDKIRHVKWYASCESGRPYMMDCRGRKMHSYLFHCPAGYEIDHISLDTLDNRSCNIRVCTHQQNQMNQPLQKNNTSGVAGVSWYAARNKFRARIKVAQREIHLGYFDTFEDAVRARNIGMRCMFGAYGRYDDIGKIPFWIEKQVVEKCIRFVELAQNSAFFDFWDLEVSADGE</sequence>